<evidence type="ECO:0000313" key="2">
    <source>
        <dbReference type="Proteomes" id="UP001596020"/>
    </source>
</evidence>
<dbReference type="EMBL" id="JBHSGO010000005">
    <property type="protein sequence ID" value="MFC4665138.1"/>
    <property type="molecule type" value="Genomic_DNA"/>
</dbReference>
<gene>
    <name evidence="1" type="ORF">ACFO3G_00610</name>
</gene>
<comment type="caution">
    <text evidence="1">The sequence shown here is derived from an EMBL/GenBank/DDBJ whole genome shotgun (WGS) entry which is preliminary data.</text>
</comment>
<evidence type="ECO:0008006" key="3">
    <source>
        <dbReference type="Google" id="ProtNLM"/>
    </source>
</evidence>
<proteinExistence type="predicted"/>
<sequence length="89" mass="10079">MEISILLTLLLIVISLGRSIFQVGKVCLIEEVQIKDSISIKHNLRNRLSYWAVKLVNREVYLLNTVTASNTQKATQATLIQAQIHKFEG</sequence>
<dbReference type="Proteomes" id="UP001596020">
    <property type="component" value="Unassembled WGS sequence"/>
</dbReference>
<name>A0ABV9K5M8_9PORP</name>
<organism evidence="1 2">
    <name type="scientific">Falsiporphyromonas endometrii</name>
    <dbReference type="NCBI Taxonomy" id="1387297"/>
    <lineage>
        <taxon>Bacteria</taxon>
        <taxon>Pseudomonadati</taxon>
        <taxon>Bacteroidota</taxon>
        <taxon>Bacteroidia</taxon>
        <taxon>Bacteroidales</taxon>
        <taxon>Porphyromonadaceae</taxon>
        <taxon>Falsiporphyromonas</taxon>
    </lineage>
</organism>
<protein>
    <recommendedName>
        <fullName evidence="3">ATP synthase F0 subunit 8</fullName>
    </recommendedName>
</protein>
<accession>A0ABV9K5M8</accession>
<reference evidence="2" key="1">
    <citation type="journal article" date="2019" name="Int. J. Syst. Evol. Microbiol.">
        <title>The Global Catalogue of Microorganisms (GCM) 10K type strain sequencing project: providing services to taxonomists for standard genome sequencing and annotation.</title>
        <authorList>
            <consortium name="The Broad Institute Genomics Platform"/>
            <consortium name="The Broad Institute Genome Sequencing Center for Infectious Disease"/>
            <person name="Wu L."/>
            <person name="Ma J."/>
        </authorList>
    </citation>
    <scope>NUCLEOTIDE SEQUENCE [LARGE SCALE GENOMIC DNA]</scope>
    <source>
        <strain evidence="2">CGMCC 4.7357</strain>
    </source>
</reference>
<evidence type="ECO:0000313" key="1">
    <source>
        <dbReference type="EMBL" id="MFC4665138.1"/>
    </source>
</evidence>
<dbReference type="RefSeq" id="WP_380077001.1">
    <property type="nucleotide sequence ID" value="NZ_JBHSGO010000005.1"/>
</dbReference>
<keyword evidence="2" id="KW-1185">Reference proteome</keyword>